<organism evidence="2 3">
    <name type="scientific">Eumeta variegata</name>
    <name type="common">Bagworm moth</name>
    <name type="synonym">Eumeta japonica</name>
    <dbReference type="NCBI Taxonomy" id="151549"/>
    <lineage>
        <taxon>Eukaryota</taxon>
        <taxon>Metazoa</taxon>
        <taxon>Ecdysozoa</taxon>
        <taxon>Arthropoda</taxon>
        <taxon>Hexapoda</taxon>
        <taxon>Insecta</taxon>
        <taxon>Pterygota</taxon>
        <taxon>Neoptera</taxon>
        <taxon>Endopterygota</taxon>
        <taxon>Lepidoptera</taxon>
        <taxon>Glossata</taxon>
        <taxon>Ditrysia</taxon>
        <taxon>Tineoidea</taxon>
        <taxon>Psychidae</taxon>
        <taxon>Oiketicinae</taxon>
        <taxon>Eumeta</taxon>
    </lineage>
</organism>
<dbReference type="EMBL" id="BGZK01000003">
    <property type="protein sequence ID" value="GBO99446.1"/>
    <property type="molecule type" value="Genomic_DNA"/>
</dbReference>
<protein>
    <submittedName>
        <fullName evidence="2">Uncharacterized protein</fullName>
    </submittedName>
</protein>
<comment type="caution">
    <text evidence="2">The sequence shown here is derived from an EMBL/GenBank/DDBJ whole genome shotgun (WGS) entry which is preliminary data.</text>
</comment>
<evidence type="ECO:0000256" key="1">
    <source>
        <dbReference type="SAM" id="MobiDB-lite"/>
    </source>
</evidence>
<reference evidence="2 3" key="1">
    <citation type="journal article" date="2019" name="Commun. Biol.">
        <title>The bagworm genome reveals a unique fibroin gene that provides high tensile strength.</title>
        <authorList>
            <person name="Kono N."/>
            <person name="Nakamura H."/>
            <person name="Ohtoshi R."/>
            <person name="Tomita M."/>
            <person name="Numata K."/>
            <person name="Arakawa K."/>
        </authorList>
    </citation>
    <scope>NUCLEOTIDE SEQUENCE [LARGE SCALE GENOMIC DNA]</scope>
</reference>
<proteinExistence type="predicted"/>
<name>A0A4C1SDH8_EUMVA</name>
<keyword evidence="3" id="KW-1185">Reference proteome</keyword>
<accession>A0A4C1SDH8</accession>
<evidence type="ECO:0000313" key="2">
    <source>
        <dbReference type="EMBL" id="GBO99446.1"/>
    </source>
</evidence>
<feature type="region of interest" description="Disordered" evidence="1">
    <location>
        <begin position="37"/>
        <end position="75"/>
    </location>
</feature>
<evidence type="ECO:0000313" key="3">
    <source>
        <dbReference type="Proteomes" id="UP000299102"/>
    </source>
</evidence>
<dbReference type="AlphaFoldDB" id="A0A4C1SDH8"/>
<dbReference type="Proteomes" id="UP000299102">
    <property type="component" value="Unassembled WGS sequence"/>
</dbReference>
<sequence length="75" mass="8632">MRVIFLCRLCRSSVSTGVSSLRASLAGFKGKRGGIRKDVERGETEKHDIRGRERKSEREKGRAKHKESEMKREKD</sequence>
<gene>
    <name evidence="2" type="ORF">EVAR_645_1</name>
</gene>